<dbReference type="SUPFAM" id="SSF51445">
    <property type="entry name" value="(Trans)glycosidases"/>
    <property type="match status" value="2"/>
</dbReference>
<evidence type="ECO:0000313" key="3">
    <source>
        <dbReference type="EMBL" id="SPF45325.1"/>
    </source>
</evidence>
<dbReference type="Pfam" id="PF13200">
    <property type="entry name" value="DUF4015"/>
    <property type="match status" value="1"/>
</dbReference>
<feature type="domain" description="DUF4015" evidence="2">
    <location>
        <begin position="161"/>
        <end position="521"/>
    </location>
</feature>
<feature type="region of interest" description="Disordered" evidence="1">
    <location>
        <begin position="320"/>
        <end position="341"/>
    </location>
</feature>
<reference evidence="4" key="1">
    <citation type="submission" date="2018-02" db="EMBL/GenBank/DDBJ databases">
        <authorList>
            <person name="Hausmann B."/>
        </authorList>
    </citation>
    <scope>NUCLEOTIDE SEQUENCE [LARGE SCALE GENOMIC DNA]</scope>
    <source>
        <strain evidence="4">Peat soil MAG SbA1</strain>
    </source>
</reference>
<evidence type="ECO:0000313" key="4">
    <source>
        <dbReference type="Proteomes" id="UP000238701"/>
    </source>
</evidence>
<gene>
    <name evidence="3" type="ORF">SBA1_590008</name>
</gene>
<feature type="compositionally biased region" description="Low complexity" evidence="1">
    <location>
        <begin position="543"/>
        <end position="552"/>
    </location>
</feature>
<dbReference type="InterPro" id="IPR025275">
    <property type="entry name" value="DUF4015"/>
</dbReference>
<proteinExistence type="predicted"/>
<dbReference type="AlphaFoldDB" id="A0A2U3L085"/>
<evidence type="ECO:0000256" key="1">
    <source>
        <dbReference type="SAM" id="MobiDB-lite"/>
    </source>
</evidence>
<name>A0A2U3L085_9BACT</name>
<dbReference type="Gene3D" id="3.20.20.80">
    <property type="entry name" value="Glycosidases"/>
    <property type="match status" value="1"/>
</dbReference>
<dbReference type="Proteomes" id="UP000238701">
    <property type="component" value="Unassembled WGS sequence"/>
</dbReference>
<dbReference type="EMBL" id="OMOD01000154">
    <property type="protein sequence ID" value="SPF45325.1"/>
    <property type="molecule type" value="Genomic_DNA"/>
</dbReference>
<accession>A0A2U3L085</accession>
<sequence>MRLSSVRIITTSSCLLFGAAAWRLGPHSASDFAVAAQTARTAAIASAPAAPKMPHLHLVSASVSAIAKSGTLPEPKLIAPPGSEIYTAKRGEAIPTIAHHYLGRTSYLTSAELANAIRAVNHKSDTANFLKANEEIIIPGILPAPISEKTVPVPKDFEVRAVYLTGMMAGSDHGLRIIRQWRQVGGNAVVFDIKDSDGSVSISFDHPLVGKHNVYIHDLPKLVHFLHQQNMHAIARIAIFRDERLVTDHPELAVQSRQNHTAWRENGKLVWTDPSQPKVQEYNIALARRAAELGVDEIQFDYVRFPAEGDQKDASFVFQKDQPEPTQDSCADTTPAHGGTDATVRPVAAKPGVTTTKTGTKFRTDGTAGACHAPRGPQRSDVIAAFLKNAYAEIHPTGALFSLDVFGVMAWQRPVDLSHTGQDIVQMARYCDVLSPMIYPSHFFGMDNIPHPGDEPAHFIGESMDRFELITKGSGVVIRPWLQAFHWRTKTYSPEYIKVQVETAHDKGGIGFLFWNAGNDYSKPFTAMPEMKAANYKPVLKENAPSSSSDGANPGGAASGATSGTASKDESGSKNVSGPHDGPREGTSGGARDKYRFFRGDELPVAITQAALTPTAATSGTH</sequence>
<organism evidence="3 4">
    <name type="scientific">Candidatus Sulfotelmatobacter kueseliae</name>
    <dbReference type="NCBI Taxonomy" id="2042962"/>
    <lineage>
        <taxon>Bacteria</taxon>
        <taxon>Pseudomonadati</taxon>
        <taxon>Acidobacteriota</taxon>
        <taxon>Terriglobia</taxon>
        <taxon>Terriglobales</taxon>
        <taxon>Candidatus Korobacteraceae</taxon>
        <taxon>Candidatus Sulfotelmatobacter</taxon>
    </lineage>
</organism>
<evidence type="ECO:0000259" key="2">
    <source>
        <dbReference type="Pfam" id="PF13200"/>
    </source>
</evidence>
<dbReference type="OrthoDB" id="9774125at2"/>
<feature type="region of interest" description="Disordered" evidence="1">
    <location>
        <begin position="542"/>
        <end position="595"/>
    </location>
</feature>
<dbReference type="InterPro" id="IPR017853">
    <property type="entry name" value="GH"/>
</dbReference>
<protein>
    <recommendedName>
        <fullName evidence="2">DUF4015 domain-containing protein</fullName>
    </recommendedName>
</protein>